<reference evidence="1 2" key="1">
    <citation type="journal article" date="2009" name="Stand. Genomic Sci.">
        <title>Complete genome sequence of Pirellula staleyi type strain (ATCC 27377).</title>
        <authorList>
            <person name="Clum A."/>
            <person name="Tindall B.J."/>
            <person name="Sikorski J."/>
            <person name="Ivanova N."/>
            <person name="Mavrommatis K."/>
            <person name="Lucas S."/>
            <person name="Glavina del Rio T."/>
            <person name="Nolan M."/>
            <person name="Chen F."/>
            <person name="Tice H."/>
            <person name="Pitluck S."/>
            <person name="Cheng J.F."/>
            <person name="Chertkov O."/>
            <person name="Brettin T."/>
            <person name="Han C."/>
            <person name="Detter J.C."/>
            <person name="Kuske C."/>
            <person name="Bruce D."/>
            <person name="Goodwin L."/>
            <person name="Ovchinikova G."/>
            <person name="Pati A."/>
            <person name="Mikhailova N."/>
            <person name="Chen A."/>
            <person name="Palaniappan K."/>
            <person name="Land M."/>
            <person name="Hauser L."/>
            <person name="Chang Y.J."/>
            <person name="Jeffries C.D."/>
            <person name="Chain P."/>
            <person name="Rohde M."/>
            <person name="Goker M."/>
            <person name="Bristow J."/>
            <person name="Eisen J.A."/>
            <person name="Markowitz V."/>
            <person name="Hugenholtz P."/>
            <person name="Kyrpides N.C."/>
            <person name="Klenk H.P."/>
            <person name="Lapidus A."/>
        </authorList>
    </citation>
    <scope>NUCLEOTIDE SEQUENCE [LARGE SCALE GENOMIC DNA]</scope>
    <source>
        <strain evidence="2">ATCC 27377 / DSM 6068 / ICPB 4128</strain>
    </source>
</reference>
<evidence type="ECO:0000313" key="2">
    <source>
        <dbReference type="Proteomes" id="UP000001887"/>
    </source>
</evidence>
<protein>
    <submittedName>
        <fullName evidence="1">Uncharacterized protein</fullName>
    </submittedName>
</protein>
<keyword evidence="2" id="KW-1185">Reference proteome</keyword>
<dbReference type="AlphaFoldDB" id="D2R1I2"/>
<sequence>MFVEVNSRVLKFFLPWEDRTGAFPFIPQRFGFGTNRYVLKAACRC</sequence>
<gene>
    <name evidence="1" type="ordered locus">Psta_0272</name>
</gene>
<dbReference type="Proteomes" id="UP000001887">
    <property type="component" value="Chromosome"/>
</dbReference>
<evidence type="ECO:0000313" key="1">
    <source>
        <dbReference type="EMBL" id="ADB14967.1"/>
    </source>
</evidence>
<accession>D2R1I2</accession>
<proteinExistence type="predicted"/>
<dbReference type="EMBL" id="CP001848">
    <property type="protein sequence ID" value="ADB14967.1"/>
    <property type="molecule type" value="Genomic_DNA"/>
</dbReference>
<name>D2R1I2_PIRSD</name>
<dbReference type="HOGENOM" id="CLU_3203305_0_0_0"/>
<dbReference type="KEGG" id="psl:Psta_0272"/>
<organism evidence="1 2">
    <name type="scientific">Pirellula staleyi (strain ATCC 27377 / DSM 6068 / ICPB 4128)</name>
    <name type="common">Pirella staleyi</name>
    <dbReference type="NCBI Taxonomy" id="530564"/>
    <lineage>
        <taxon>Bacteria</taxon>
        <taxon>Pseudomonadati</taxon>
        <taxon>Planctomycetota</taxon>
        <taxon>Planctomycetia</taxon>
        <taxon>Pirellulales</taxon>
        <taxon>Pirellulaceae</taxon>
        <taxon>Pirellula</taxon>
    </lineage>
</organism>
<dbReference type="STRING" id="530564.Psta_0272"/>